<dbReference type="Pfam" id="PF03068">
    <property type="entry name" value="PAD"/>
    <property type="match status" value="1"/>
</dbReference>
<name>A0A367ZKX6_9BACT</name>
<proteinExistence type="predicted"/>
<dbReference type="InterPro" id="IPR004303">
    <property type="entry name" value="PAD"/>
</dbReference>
<dbReference type="EMBL" id="QOQW01000019">
    <property type="protein sequence ID" value="RCK78755.1"/>
    <property type="molecule type" value="Genomic_DNA"/>
</dbReference>
<evidence type="ECO:0000313" key="3">
    <source>
        <dbReference type="Proteomes" id="UP000252355"/>
    </source>
</evidence>
<dbReference type="Gene3D" id="3.75.10.10">
    <property type="entry name" value="L-arginine/glycine Amidinotransferase, Chain A"/>
    <property type="match status" value="1"/>
</dbReference>
<dbReference type="InterPro" id="IPR013530">
    <property type="entry name" value="PAD_C"/>
</dbReference>
<organism evidence="2 3">
    <name type="scientific">Candidatus Ozemobacter sibiricus</name>
    <dbReference type="NCBI Taxonomy" id="2268124"/>
    <lineage>
        <taxon>Bacteria</taxon>
        <taxon>Candidatus Ozemobacteria</taxon>
        <taxon>Candidatus Ozemobacterales</taxon>
        <taxon>Candidatus Ozemobacteraceae</taxon>
        <taxon>Candidatus Ozemobacter</taxon>
    </lineage>
</organism>
<feature type="domain" description="Protein-arginine deiminase C-terminal" evidence="1">
    <location>
        <begin position="94"/>
        <end position="392"/>
    </location>
</feature>
<reference evidence="2 3" key="1">
    <citation type="submission" date="2018-05" db="EMBL/GenBank/DDBJ databases">
        <title>A metagenomic window into the 2 km-deep terrestrial subsurface aquifer revealed taxonomically and functionally diverse microbial community comprising novel uncultured bacterial lineages.</title>
        <authorList>
            <person name="Kadnikov V.V."/>
            <person name="Mardanov A.V."/>
            <person name="Beletsky A.V."/>
            <person name="Banks D."/>
            <person name="Pimenov N.V."/>
            <person name="Frank Y.A."/>
            <person name="Karnachuk O.V."/>
            <person name="Ravin N.V."/>
        </authorList>
    </citation>
    <scope>NUCLEOTIDE SEQUENCE [LARGE SCALE GENOMIC DNA]</scope>
    <source>
        <strain evidence="2">BY5</strain>
    </source>
</reference>
<evidence type="ECO:0000313" key="2">
    <source>
        <dbReference type="EMBL" id="RCK78755.1"/>
    </source>
</evidence>
<dbReference type="AlphaFoldDB" id="A0A367ZKX6"/>
<comment type="caution">
    <text evidence="2">The sequence shown here is derived from an EMBL/GenBank/DDBJ whole genome shotgun (WGS) entry which is preliminary data.</text>
</comment>
<protein>
    <submittedName>
        <fullName evidence="2">Protein-arginine deiminase type III</fullName>
    </submittedName>
</protein>
<dbReference type="Proteomes" id="UP000252355">
    <property type="component" value="Unassembled WGS sequence"/>
</dbReference>
<accession>A0A367ZKX6</accession>
<dbReference type="SUPFAM" id="SSF55909">
    <property type="entry name" value="Pentein"/>
    <property type="match status" value="1"/>
</dbReference>
<dbReference type="GO" id="GO:0005737">
    <property type="term" value="C:cytoplasm"/>
    <property type="evidence" value="ECO:0007669"/>
    <property type="project" value="InterPro"/>
</dbReference>
<dbReference type="GO" id="GO:0005509">
    <property type="term" value="F:calcium ion binding"/>
    <property type="evidence" value="ECO:0007669"/>
    <property type="project" value="InterPro"/>
</dbReference>
<sequence length="420" mass="47884">MGLSLTLRAENLVLLHNGHLPKKVLVVLSNTTRDFVANLIEIIASIHEQDGLTGEDAFKLHVLSSSRNERKSLPTDPDKLAKYVEFNDELFVNDIWMQDIGEFCAVVENGVRSEAVFDSRRGRGLAQVMPTLAQTWGQKYFVNPSTSLSCGDYGGNIEVTPDNILYYGDTMTSTCEQFLLKNGYQNRAVKLQTSWLQVGHIDEYMTIIPSRHSRCGYSIVRADPWYALDLIEAAKEEDFAAMPRDMGDFLKRVQAALRDPEKWKNTREATFIELNRKIGEVIDANISRLVSEIRRITGDTSRDIPIMAWPNVFHNFNNGLKLQHCIAYTPGVANHLVLRDHLIVPDPFFPPFKRTVEARFRAQGNRVHFINDMPYHNLQGEVHCGTNVRRDVNRTLITPQYTNALAALRDTFDRVHRDVR</sequence>
<dbReference type="PANTHER" id="PTHR10837:SF8">
    <property type="entry name" value="PROTEIN-ARGININE DEIMINASE"/>
    <property type="match status" value="1"/>
</dbReference>
<dbReference type="PANTHER" id="PTHR10837">
    <property type="entry name" value="PEPTIDYLARGININE DEIMINASE"/>
    <property type="match status" value="1"/>
</dbReference>
<dbReference type="GO" id="GO:0004668">
    <property type="term" value="F:protein-arginine deiminase activity"/>
    <property type="evidence" value="ECO:0007669"/>
    <property type="project" value="InterPro"/>
</dbReference>
<evidence type="ECO:0000259" key="1">
    <source>
        <dbReference type="Pfam" id="PF03068"/>
    </source>
</evidence>
<gene>
    <name evidence="2" type="ORF">OZSIB_1108</name>
</gene>